<dbReference type="AlphaFoldDB" id="A0A222MYE9"/>
<protein>
    <recommendedName>
        <fullName evidence="10">dITP/XTP pyrophosphatase</fullName>
        <ecNumber evidence="10">3.6.1.66</ecNumber>
    </recommendedName>
    <alternativeName>
        <fullName evidence="10">Non-canonical purine NTP pyrophosphatase</fullName>
    </alternativeName>
    <alternativeName>
        <fullName evidence="10">Non-standard purine NTP pyrophosphatase</fullName>
    </alternativeName>
    <alternativeName>
        <fullName evidence="10">Nucleoside-triphosphate diphosphatase</fullName>
    </alternativeName>
    <alternativeName>
        <fullName evidence="10">Nucleoside-triphosphate pyrophosphatase</fullName>
        <shortName evidence="10">NTPase</shortName>
    </alternativeName>
</protein>
<dbReference type="GO" id="GO:0009117">
    <property type="term" value="P:nucleotide metabolic process"/>
    <property type="evidence" value="ECO:0007669"/>
    <property type="project" value="UniProtKB-KW"/>
</dbReference>
<comment type="catalytic activity">
    <reaction evidence="9 10">
        <text>XTP + H2O = XMP + diphosphate + H(+)</text>
        <dbReference type="Rhea" id="RHEA:28610"/>
        <dbReference type="ChEBI" id="CHEBI:15377"/>
        <dbReference type="ChEBI" id="CHEBI:15378"/>
        <dbReference type="ChEBI" id="CHEBI:33019"/>
        <dbReference type="ChEBI" id="CHEBI:57464"/>
        <dbReference type="ChEBI" id="CHEBI:61314"/>
        <dbReference type="EC" id="3.6.1.66"/>
    </reaction>
</comment>
<dbReference type="GO" id="GO:0036220">
    <property type="term" value="F:ITP diphosphatase activity"/>
    <property type="evidence" value="ECO:0007669"/>
    <property type="project" value="UniProtKB-UniRule"/>
</dbReference>
<dbReference type="SUPFAM" id="SSF52972">
    <property type="entry name" value="ITPase-like"/>
    <property type="match status" value="1"/>
</dbReference>
<dbReference type="NCBIfam" id="TIGR00042">
    <property type="entry name" value="RdgB/HAM1 family non-canonical purine NTP pyrophosphatase"/>
    <property type="match status" value="1"/>
</dbReference>
<feature type="binding site" evidence="10">
    <location>
        <position position="177"/>
    </location>
    <ligand>
        <name>substrate</name>
    </ligand>
</feature>
<dbReference type="EC" id="3.6.1.66" evidence="10"/>
<dbReference type="Pfam" id="PF01725">
    <property type="entry name" value="Ham1p_like"/>
    <property type="match status" value="1"/>
</dbReference>
<evidence type="ECO:0000256" key="4">
    <source>
        <dbReference type="ARBA" id="ARBA00022741"/>
    </source>
</evidence>
<dbReference type="EMBL" id="CP022347">
    <property type="protein sequence ID" value="ASQ30821.1"/>
    <property type="molecule type" value="Genomic_DNA"/>
</dbReference>
<dbReference type="InterPro" id="IPR002637">
    <property type="entry name" value="RdgB/HAM1"/>
</dbReference>
<dbReference type="RefSeq" id="WP_094325625.1">
    <property type="nucleotide sequence ID" value="NZ_CP022347.1"/>
</dbReference>
<dbReference type="PANTHER" id="PTHR11067:SF9">
    <property type="entry name" value="INOSINE TRIPHOSPHATE PYROPHOSPHATASE"/>
    <property type="match status" value="1"/>
</dbReference>
<keyword evidence="5 10" id="KW-0378">Hydrolase</keyword>
<dbReference type="Gene3D" id="3.90.950.10">
    <property type="match status" value="1"/>
</dbReference>
<evidence type="ECO:0000256" key="5">
    <source>
        <dbReference type="ARBA" id="ARBA00022801"/>
    </source>
</evidence>
<dbReference type="GO" id="GO:0035870">
    <property type="term" value="F:dITP diphosphatase activity"/>
    <property type="evidence" value="ECO:0007669"/>
    <property type="project" value="UniProtKB-UniRule"/>
</dbReference>
<evidence type="ECO:0000313" key="12">
    <source>
        <dbReference type="EMBL" id="ASQ30821.1"/>
    </source>
</evidence>
<comment type="subunit">
    <text evidence="2 10">Homodimer.</text>
</comment>
<evidence type="ECO:0000313" key="13">
    <source>
        <dbReference type="Proteomes" id="UP000201169"/>
    </source>
</evidence>
<comment type="cofactor">
    <cofactor evidence="10">
        <name>Mg(2+)</name>
        <dbReference type="ChEBI" id="CHEBI:18420"/>
    </cofactor>
    <text evidence="10">Binds 1 Mg(2+) ion per subunit.</text>
</comment>
<reference evidence="12 13" key="1">
    <citation type="submission" date="2017-07" db="EMBL/GenBank/DDBJ databases">
        <title>Analysis of two Campylobacter avium genomes and identification of a novel hippuricase gene.</title>
        <authorList>
            <person name="Miller W.G."/>
            <person name="Chapman M.H."/>
            <person name="Yee E."/>
            <person name="Revez J."/>
            <person name="Bono J.L."/>
            <person name="Rossi M."/>
        </authorList>
    </citation>
    <scope>NUCLEOTIDE SEQUENCE [LARGE SCALE GENOMIC DNA]</scope>
    <source>
        <strain evidence="12 13">LMG 24591</strain>
    </source>
</reference>
<comment type="catalytic activity">
    <reaction evidence="10">
        <text>ITP + H2O = IMP + diphosphate + H(+)</text>
        <dbReference type="Rhea" id="RHEA:29399"/>
        <dbReference type="ChEBI" id="CHEBI:15377"/>
        <dbReference type="ChEBI" id="CHEBI:15378"/>
        <dbReference type="ChEBI" id="CHEBI:33019"/>
        <dbReference type="ChEBI" id="CHEBI:58053"/>
        <dbReference type="ChEBI" id="CHEBI:61402"/>
        <dbReference type="EC" id="3.6.1.66"/>
    </reaction>
</comment>
<dbReference type="CDD" id="cd00515">
    <property type="entry name" value="HAM1"/>
    <property type="match status" value="1"/>
</dbReference>
<evidence type="ECO:0000256" key="8">
    <source>
        <dbReference type="ARBA" id="ARBA00051875"/>
    </source>
</evidence>
<dbReference type="GO" id="GO:0005829">
    <property type="term" value="C:cytosol"/>
    <property type="evidence" value="ECO:0007669"/>
    <property type="project" value="TreeGrafter"/>
</dbReference>
<organism evidence="12 13">
    <name type="scientific">Campylobacter avium LMG 24591</name>
    <dbReference type="NCBI Taxonomy" id="522484"/>
    <lineage>
        <taxon>Bacteria</taxon>
        <taxon>Pseudomonadati</taxon>
        <taxon>Campylobacterota</taxon>
        <taxon>Epsilonproteobacteria</taxon>
        <taxon>Campylobacterales</taxon>
        <taxon>Campylobacteraceae</taxon>
        <taxon>Campylobacter</taxon>
    </lineage>
</organism>
<dbReference type="InterPro" id="IPR029001">
    <property type="entry name" value="ITPase-like_fam"/>
</dbReference>
<keyword evidence="3 10" id="KW-0479">Metal-binding</keyword>
<dbReference type="GO" id="GO:0009146">
    <property type="term" value="P:purine nucleoside triphosphate catabolic process"/>
    <property type="evidence" value="ECO:0007669"/>
    <property type="project" value="UniProtKB-UniRule"/>
</dbReference>
<sequence length="197" mass="22414">MKRIIIASSNEGKINEFKALLKGFELFSLAEFYKGEIEENGSSFRENALIKARAVYENLNEKQRKEFIVLSDDSGLCVEALNGRPGIFSARFSGQKSDEANRKKLIFELNSLNLNKSKAYFKCVIALRSFYGECFTNGVLRGFVIDKELGENGFGYDSLFIPRTYDKTLAQLSPELKNNISHRAKALKLMKRILKLF</sequence>
<dbReference type="InterPro" id="IPR020922">
    <property type="entry name" value="dITP/XTP_pyrophosphatase"/>
</dbReference>
<evidence type="ECO:0000256" key="7">
    <source>
        <dbReference type="ARBA" id="ARBA00023080"/>
    </source>
</evidence>
<dbReference type="OrthoDB" id="9807456at2"/>
<comment type="similarity">
    <text evidence="1 10 11">Belongs to the HAM1 NTPase family.</text>
</comment>
<feature type="binding site" evidence="10">
    <location>
        <position position="38"/>
    </location>
    <ligand>
        <name>Mg(2+)</name>
        <dbReference type="ChEBI" id="CHEBI:18420"/>
    </ligand>
</feature>
<gene>
    <name evidence="12" type="ORF">CAV_1195</name>
</gene>
<evidence type="ECO:0000256" key="6">
    <source>
        <dbReference type="ARBA" id="ARBA00022842"/>
    </source>
</evidence>
<accession>A0A222MYE9</accession>
<comment type="catalytic activity">
    <reaction evidence="8 10">
        <text>dITP + H2O = dIMP + diphosphate + H(+)</text>
        <dbReference type="Rhea" id="RHEA:28342"/>
        <dbReference type="ChEBI" id="CHEBI:15377"/>
        <dbReference type="ChEBI" id="CHEBI:15378"/>
        <dbReference type="ChEBI" id="CHEBI:33019"/>
        <dbReference type="ChEBI" id="CHEBI:61194"/>
        <dbReference type="ChEBI" id="CHEBI:61382"/>
        <dbReference type="EC" id="3.6.1.66"/>
    </reaction>
</comment>
<keyword evidence="13" id="KW-1185">Reference proteome</keyword>
<keyword evidence="6 10" id="KW-0460">Magnesium</keyword>
<evidence type="ECO:0000256" key="9">
    <source>
        <dbReference type="ARBA" id="ARBA00052017"/>
    </source>
</evidence>
<feature type="active site" description="Proton acceptor" evidence="10">
    <location>
        <position position="73"/>
    </location>
</feature>
<feature type="binding site" evidence="10">
    <location>
        <begin position="8"/>
        <end position="13"/>
    </location>
    <ligand>
        <name>substrate</name>
    </ligand>
</feature>
<feature type="binding site" evidence="10">
    <location>
        <begin position="182"/>
        <end position="183"/>
    </location>
    <ligand>
        <name>substrate</name>
    </ligand>
</feature>
<comment type="function">
    <text evidence="10">Pyrophosphatase that catalyzes the hydrolysis of nucleoside triphosphates to their monophosphate derivatives, with a high preference for the non-canonical purine nucleotides XTP (xanthosine triphosphate), dITP (deoxyinosine triphosphate) and ITP. Seems to function as a house-cleaning enzyme that removes non-canonical purine nucleotides from the nucleotide pool, thus preventing their incorporation into DNA/RNA and avoiding chromosomal lesions.</text>
</comment>
<dbReference type="GO" id="GO:0036222">
    <property type="term" value="F:XTP diphosphatase activity"/>
    <property type="evidence" value="ECO:0007669"/>
    <property type="project" value="UniProtKB-UniRule"/>
</dbReference>
<dbReference type="PANTHER" id="PTHR11067">
    <property type="entry name" value="INOSINE TRIPHOSPHATE PYROPHOSPHATASE/HAM1 PROTEIN"/>
    <property type="match status" value="1"/>
</dbReference>
<keyword evidence="4 10" id="KW-0547">Nucleotide-binding</keyword>
<dbReference type="GO" id="GO:0000166">
    <property type="term" value="F:nucleotide binding"/>
    <property type="evidence" value="ECO:0007669"/>
    <property type="project" value="UniProtKB-KW"/>
</dbReference>
<evidence type="ECO:0000256" key="3">
    <source>
        <dbReference type="ARBA" id="ARBA00022723"/>
    </source>
</evidence>
<dbReference type="FunFam" id="3.90.950.10:FF:000001">
    <property type="entry name" value="dITP/XTP pyrophosphatase"/>
    <property type="match status" value="1"/>
</dbReference>
<evidence type="ECO:0000256" key="2">
    <source>
        <dbReference type="ARBA" id="ARBA00011738"/>
    </source>
</evidence>
<dbReference type="HAMAP" id="MF_01405">
    <property type="entry name" value="Non_canon_purine_NTPase"/>
    <property type="match status" value="1"/>
</dbReference>
<proteinExistence type="inferred from homology"/>
<name>A0A222MYE9_9BACT</name>
<evidence type="ECO:0000256" key="10">
    <source>
        <dbReference type="HAMAP-Rule" id="MF_01405"/>
    </source>
</evidence>
<dbReference type="GO" id="GO:0017111">
    <property type="term" value="F:ribonucleoside triphosphate phosphatase activity"/>
    <property type="evidence" value="ECO:0007669"/>
    <property type="project" value="InterPro"/>
</dbReference>
<dbReference type="KEGG" id="cavi:CAV_1195"/>
<feature type="binding site" evidence="10">
    <location>
        <position position="74"/>
    </location>
    <ligand>
        <name>substrate</name>
    </ligand>
</feature>
<dbReference type="GO" id="GO:0046872">
    <property type="term" value="F:metal ion binding"/>
    <property type="evidence" value="ECO:0007669"/>
    <property type="project" value="UniProtKB-KW"/>
</dbReference>
<feature type="binding site" evidence="10">
    <location>
        <begin position="154"/>
        <end position="157"/>
    </location>
    <ligand>
        <name>substrate</name>
    </ligand>
</feature>
<feature type="binding site" evidence="10">
    <location>
        <position position="73"/>
    </location>
    <ligand>
        <name>Mg(2+)</name>
        <dbReference type="ChEBI" id="CHEBI:18420"/>
    </ligand>
</feature>
<dbReference type="Proteomes" id="UP000201169">
    <property type="component" value="Chromosome"/>
</dbReference>
<evidence type="ECO:0000256" key="1">
    <source>
        <dbReference type="ARBA" id="ARBA00008023"/>
    </source>
</evidence>
<evidence type="ECO:0000256" key="11">
    <source>
        <dbReference type="RuleBase" id="RU003781"/>
    </source>
</evidence>
<keyword evidence="7 10" id="KW-0546">Nucleotide metabolism</keyword>